<evidence type="ECO:0000256" key="8">
    <source>
        <dbReference type="ARBA" id="ARBA00023053"/>
    </source>
</evidence>
<feature type="transmembrane region" description="Helical" evidence="14">
    <location>
        <begin position="149"/>
        <end position="168"/>
    </location>
</feature>
<dbReference type="CDD" id="cd10322">
    <property type="entry name" value="SLC5sbd"/>
    <property type="match status" value="1"/>
</dbReference>
<evidence type="ECO:0000256" key="3">
    <source>
        <dbReference type="ARBA" id="ARBA00022448"/>
    </source>
</evidence>
<evidence type="ECO:0000256" key="5">
    <source>
        <dbReference type="ARBA" id="ARBA00022692"/>
    </source>
</evidence>
<dbReference type="InterPro" id="IPR050277">
    <property type="entry name" value="Sodium:Solute_Symporter"/>
</dbReference>
<protein>
    <submittedName>
        <fullName evidence="15">Sodium:solute symporter family protein</fullName>
    </submittedName>
</protein>
<keyword evidence="11" id="KW-0739">Sodium transport</keyword>
<feature type="transmembrane region" description="Helical" evidence="14">
    <location>
        <begin position="6"/>
        <end position="26"/>
    </location>
</feature>
<dbReference type="InterPro" id="IPR001734">
    <property type="entry name" value="Na/solute_symporter"/>
</dbReference>
<dbReference type="Pfam" id="PF00474">
    <property type="entry name" value="SSF"/>
    <property type="match status" value="1"/>
</dbReference>
<comment type="catalytic activity">
    <reaction evidence="12">
        <text>L-proline(in) + Na(+)(in) = L-proline(out) + Na(+)(out)</text>
        <dbReference type="Rhea" id="RHEA:28967"/>
        <dbReference type="ChEBI" id="CHEBI:29101"/>
        <dbReference type="ChEBI" id="CHEBI:60039"/>
    </reaction>
</comment>
<evidence type="ECO:0000256" key="4">
    <source>
        <dbReference type="ARBA" id="ARBA00022475"/>
    </source>
</evidence>
<feature type="transmembrane region" description="Helical" evidence="14">
    <location>
        <begin position="38"/>
        <end position="58"/>
    </location>
</feature>
<dbReference type="PANTHER" id="PTHR48086:SF3">
    <property type="entry name" value="SODIUM_PROLINE SYMPORTER"/>
    <property type="match status" value="1"/>
</dbReference>
<reference evidence="15" key="1">
    <citation type="submission" date="2022-06" db="EMBL/GenBank/DDBJ databases">
        <title>Isolation of gut microbiota from human fecal samples.</title>
        <authorList>
            <person name="Pamer E.G."/>
            <person name="Barat B."/>
            <person name="Waligurski E."/>
            <person name="Medina S."/>
            <person name="Paddock L."/>
            <person name="Mostad J."/>
        </authorList>
    </citation>
    <scope>NUCLEOTIDE SEQUENCE</scope>
    <source>
        <strain evidence="15">DFI.9.91</strain>
    </source>
</reference>
<keyword evidence="3" id="KW-0813">Transport</keyword>
<feature type="transmembrane region" description="Helical" evidence="14">
    <location>
        <begin position="119"/>
        <end position="143"/>
    </location>
</feature>
<dbReference type="Proteomes" id="UP001204562">
    <property type="component" value="Unassembled WGS sequence"/>
</dbReference>
<dbReference type="Gene3D" id="1.20.1730.10">
    <property type="entry name" value="Sodium/glucose cotransporter"/>
    <property type="match status" value="1"/>
</dbReference>
<evidence type="ECO:0000256" key="6">
    <source>
        <dbReference type="ARBA" id="ARBA00022847"/>
    </source>
</evidence>
<dbReference type="GO" id="GO:0005886">
    <property type="term" value="C:plasma membrane"/>
    <property type="evidence" value="ECO:0007669"/>
    <property type="project" value="UniProtKB-SubCell"/>
</dbReference>
<accession>A0AAW5JLU5</accession>
<dbReference type="GO" id="GO:0006814">
    <property type="term" value="P:sodium ion transport"/>
    <property type="evidence" value="ECO:0007669"/>
    <property type="project" value="UniProtKB-KW"/>
</dbReference>
<evidence type="ECO:0000256" key="14">
    <source>
        <dbReference type="SAM" id="Phobius"/>
    </source>
</evidence>
<keyword evidence="6" id="KW-0769">Symport</keyword>
<dbReference type="InterPro" id="IPR038377">
    <property type="entry name" value="Na/Glc_symporter_sf"/>
</dbReference>
<comment type="similarity">
    <text evidence="2 13">Belongs to the sodium:solute symporter (SSF) (TC 2.A.21) family.</text>
</comment>
<feature type="transmembrane region" description="Helical" evidence="14">
    <location>
        <begin position="510"/>
        <end position="531"/>
    </location>
</feature>
<comment type="caution">
    <text evidence="15">The sequence shown here is derived from an EMBL/GenBank/DDBJ whole genome shotgun (WGS) entry which is preliminary data.</text>
</comment>
<feature type="transmembrane region" description="Helical" evidence="14">
    <location>
        <begin position="427"/>
        <end position="446"/>
    </location>
</feature>
<evidence type="ECO:0000256" key="13">
    <source>
        <dbReference type="RuleBase" id="RU362091"/>
    </source>
</evidence>
<evidence type="ECO:0000256" key="11">
    <source>
        <dbReference type="ARBA" id="ARBA00023201"/>
    </source>
</evidence>
<comment type="subcellular location">
    <subcellularLocation>
        <location evidence="1">Cell membrane</location>
        <topology evidence="1">Multi-pass membrane protein</topology>
    </subcellularLocation>
</comment>
<evidence type="ECO:0000256" key="7">
    <source>
        <dbReference type="ARBA" id="ARBA00022989"/>
    </source>
</evidence>
<evidence type="ECO:0000256" key="12">
    <source>
        <dbReference type="ARBA" id="ARBA00033708"/>
    </source>
</evidence>
<gene>
    <name evidence="15" type="ORF">NE579_11835</name>
</gene>
<keyword evidence="7 14" id="KW-1133">Transmembrane helix</keyword>
<feature type="transmembrane region" description="Helical" evidence="14">
    <location>
        <begin position="326"/>
        <end position="350"/>
    </location>
</feature>
<sequence length="537" mass="58147">MNVFFLGVIVSIVVYLVVGLLAGRKVKDIDDYYVSGRNAPTILIAGTLFASMLSVNGFMGDQGFCYTGNITTLVLLNSMCACGYVFGPLFFGRYLRRSECGTMPEYFGVRYKDPRIRRVAGIITIISLTAYLLACITGVGILMQELTGLSYELCLFIAWACFTAFTFYSGSKGVIITDTMMFMVFIVAAIIAGPYIFNAQGGLGSLLENLMNNPAAAEGLLDYHGNIPGTGASDVFGAVMYAVTMGIIWFITVGVSPWQAGRNLMAKNEHVIFRAGAVAAVCTTVFLLYVNLMSISVINLAPNLEDPQRVLIWAAFNVMPKLVGTLLLAGIMAAGLSSASTFLSVVGFSVTSDIFPVEFKDEKHQLRTSRVIMLAVGIVSLILAYLGLGGVRVISWFASTIIAASWLVPGVGSILSGKLSATGARWSMTAGFLGFILSKCLVGFGAGPFHSILINFLDPFFIGLYLSLAFAVIGSKLRPVTPEESAYRDKLLVLPQGERAAREYQIDRRYGWLLIVMGILTTLFLLLTWALPYNDLI</sequence>
<keyword evidence="9" id="KW-0406">Ion transport</keyword>
<dbReference type="EMBL" id="JANFYS010000025">
    <property type="protein sequence ID" value="MCQ4771146.1"/>
    <property type="molecule type" value="Genomic_DNA"/>
</dbReference>
<keyword evidence="5 14" id="KW-0812">Transmembrane</keyword>
<evidence type="ECO:0000256" key="1">
    <source>
        <dbReference type="ARBA" id="ARBA00004651"/>
    </source>
</evidence>
<dbReference type="GO" id="GO:0015293">
    <property type="term" value="F:symporter activity"/>
    <property type="evidence" value="ECO:0007669"/>
    <property type="project" value="UniProtKB-KW"/>
</dbReference>
<name>A0AAW5JLU5_9FIRM</name>
<evidence type="ECO:0000313" key="15">
    <source>
        <dbReference type="EMBL" id="MCQ4771146.1"/>
    </source>
</evidence>
<feature type="transmembrane region" description="Helical" evidence="14">
    <location>
        <begin position="452"/>
        <end position="473"/>
    </location>
</feature>
<proteinExistence type="inferred from homology"/>
<feature type="transmembrane region" description="Helical" evidence="14">
    <location>
        <begin position="180"/>
        <end position="197"/>
    </location>
</feature>
<feature type="transmembrane region" description="Helical" evidence="14">
    <location>
        <begin position="238"/>
        <end position="259"/>
    </location>
</feature>
<keyword evidence="4" id="KW-1003">Cell membrane</keyword>
<keyword evidence="10 14" id="KW-0472">Membrane</keyword>
<feature type="transmembrane region" description="Helical" evidence="14">
    <location>
        <begin position="371"/>
        <end position="388"/>
    </location>
</feature>
<dbReference type="PANTHER" id="PTHR48086">
    <property type="entry name" value="SODIUM/PROLINE SYMPORTER-RELATED"/>
    <property type="match status" value="1"/>
</dbReference>
<feature type="transmembrane region" description="Helical" evidence="14">
    <location>
        <begin position="70"/>
        <end position="91"/>
    </location>
</feature>
<feature type="transmembrane region" description="Helical" evidence="14">
    <location>
        <begin position="394"/>
        <end position="415"/>
    </location>
</feature>
<evidence type="ECO:0000256" key="10">
    <source>
        <dbReference type="ARBA" id="ARBA00023136"/>
    </source>
</evidence>
<dbReference type="AlphaFoldDB" id="A0AAW5JLU5"/>
<dbReference type="RefSeq" id="WP_256304403.1">
    <property type="nucleotide sequence ID" value="NZ_JANFYS010000025.1"/>
</dbReference>
<dbReference type="PROSITE" id="PS50283">
    <property type="entry name" value="NA_SOLUT_SYMP_3"/>
    <property type="match status" value="1"/>
</dbReference>
<keyword evidence="8" id="KW-0915">Sodium</keyword>
<evidence type="ECO:0000256" key="9">
    <source>
        <dbReference type="ARBA" id="ARBA00023065"/>
    </source>
</evidence>
<evidence type="ECO:0000256" key="2">
    <source>
        <dbReference type="ARBA" id="ARBA00006434"/>
    </source>
</evidence>
<evidence type="ECO:0000313" key="16">
    <source>
        <dbReference type="Proteomes" id="UP001204562"/>
    </source>
</evidence>
<feature type="transmembrane region" description="Helical" evidence="14">
    <location>
        <begin position="271"/>
        <end position="290"/>
    </location>
</feature>
<organism evidence="15 16">
    <name type="scientific">Intestinimonas massiliensis</name>
    <name type="common">ex Afouda et al. 2020</name>
    <dbReference type="NCBI Taxonomy" id="1673721"/>
    <lineage>
        <taxon>Bacteria</taxon>
        <taxon>Bacillati</taxon>
        <taxon>Bacillota</taxon>
        <taxon>Clostridia</taxon>
        <taxon>Eubacteriales</taxon>
        <taxon>Intestinimonas</taxon>
    </lineage>
</organism>